<evidence type="ECO:0000256" key="4">
    <source>
        <dbReference type="ARBA" id="ARBA00022679"/>
    </source>
</evidence>
<dbReference type="InterPro" id="IPR050297">
    <property type="entry name" value="LipidA_mod_glycosyltrf_83"/>
</dbReference>
<protein>
    <recommendedName>
        <fullName evidence="9">Glycosyltransferase RgtA/B/C/D-like domain-containing protein</fullName>
    </recommendedName>
</protein>
<feature type="transmembrane region" description="Helical" evidence="8">
    <location>
        <begin position="182"/>
        <end position="204"/>
    </location>
</feature>
<evidence type="ECO:0000256" key="8">
    <source>
        <dbReference type="SAM" id="Phobius"/>
    </source>
</evidence>
<evidence type="ECO:0000256" key="7">
    <source>
        <dbReference type="ARBA" id="ARBA00023136"/>
    </source>
</evidence>
<organism evidence="10 11">
    <name type="scientific">Candidatus Ryanbacteria bacterium RIFCSPLOWO2_02_FULL_45_11c</name>
    <dbReference type="NCBI Taxonomy" id="1802128"/>
    <lineage>
        <taxon>Bacteria</taxon>
        <taxon>Candidatus Ryaniibacteriota</taxon>
    </lineage>
</organism>
<sequence>MSGISRSTKKYLVLLLGAVFIASFGFSLYYKIRPTVDAKAYNNIAWNLAQGYGYIEDRQNATMPEQDDAIVRVGPGYEFFLAGIYAVFGHHIWIVWLLQALLRASAVYILFRIALLLLKENSAREFIGLLAAAFFGFMPDLIILGGMLLAETLLIFMLMLALYASLHALEVNKTPLFASFSWGIAALVRPTALAVVMLYAVVVYITKRKAVLVASIFLFPFLFLGAWSFRNSLLYDTPLFTTTAGAYALWVGNNPDAMGGFDKTPEIQKIRDEHHSVELSKIGMRKYLDFLREKPMQFITLQIKKTSMYFSIVRPSGFWFYLMDRPVDRLFTLAFSALATAFLFIAGGAGMYLYVIRREKHRWFLVSAALLQPLTVIPTYVETRYRASFFPFLAFFAAYALYVFWQSRKESAGRAYRALFIVGILIFLLTLADGIYSYTVIMERFRVLLRF</sequence>
<gene>
    <name evidence="10" type="ORF">A3H64_01980</name>
</gene>
<evidence type="ECO:0000313" key="10">
    <source>
        <dbReference type="EMBL" id="OGZ56433.1"/>
    </source>
</evidence>
<dbReference type="STRING" id="1802128.A3H64_01980"/>
<feature type="transmembrane region" description="Helical" evidence="8">
    <location>
        <begin position="129"/>
        <end position="162"/>
    </location>
</feature>
<evidence type="ECO:0000256" key="5">
    <source>
        <dbReference type="ARBA" id="ARBA00022692"/>
    </source>
</evidence>
<proteinExistence type="predicted"/>
<dbReference type="AlphaFoldDB" id="A0A1G2H1V2"/>
<reference evidence="10 11" key="1">
    <citation type="journal article" date="2016" name="Nat. Commun.">
        <title>Thousands of microbial genomes shed light on interconnected biogeochemical processes in an aquifer system.</title>
        <authorList>
            <person name="Anantharaman K."/>
            <person name="Brown C.T."/>
            <person name="Hug L.A."/>
            <person name="Sharon I."/>
            <person name="Castelle C.J."/>
            <person name="Probst A.J."/>
            <person name="Thomas B.C."/>
            <person name="Singh A."/>
            <person name="Wilkins M.J."/>
            <person name="Karaoz U."/>
            <person name="Brodie E.L."/>
            <person name="Williams K.H."/>
            <person name="Hubbard S.S."/>
            <person name="Banfield J.F."/>
        </authorList>
    </citation>
    <scope>NUCLEOTIDE SEQUENCE [LARGE SCALE GENOMIC DNA]</scope>
</reference>
<dbReference type="PANTHER" id="PTHR33908:SF11">
    <property type="entry name" value="MEMBRANE PROTEIN"/>
    <property type="match status" value="1"/>
</dbReference>
<keyword evidence="2" id="KW-1003">Cell membrane</keyword>
<evidence type="ECO:0000256" key="2">
    <source>
        <dbReference type="ARBA" id="ARBA00022475"/>
    </source>
</evidence>
<dbReference type="Proteomes" id="UP000178186">
    <property type="component" value="Unassembled WGS sequence"/>
</dbReference>
<evidence type="ECO:0000313" key="11">
    <source>
        <dbReference type="Proteomes" id="UP000178186"/>
    </source>
</evidence>
<feature type="transmembrane region" description="Helical" evidence="8">
    <location>
        <begin position="12"/>
        <end position="32"/>
    </location>
</feature>
<accession>A0A1G2H1V2</accession>
<name>A0A1G2H1V2_9BACT</name>
<keyword evidence="6 8" id="KW-1133">Transmembrane helix</keyword>
<feature type="transmembrane region" description="Helical" evidence="8">
    <location>
        <begin position="417"/>
        <end position="441"/>
    </location>
</feature>
<feature type="transmembrane region" description="Helical" evidence="8">
    <location>
        <begin position="363"/>
        <end position="381"/>
    </location>
</feature>
<dbReference type="GO" id="GO:0016763">
    <property type="term" value="F:pentosyltransferase activity"/>
    <property type="evidence" value="ECO:0007669"/>
    <property type="project" value="TreeGrafter"/>
</dbReference>
<dbReference type="InterPro" id="IPR038731">
    <property type="entry name" value="RgtA/B/C-like"/>
</dbReference>
<evidence type="ECO:0000256" key="6">
    <source>
        <dbReference type="ARBA" id="ARBA00022989"/>
    </source>
</evidence>
<keyword evidence="7 8" id="KW-0472">Membrane</keyword>
<dbReference type="GO" id="GO:0005886">
    <property type="term" value="C:plasma membrane"/>
    <property type="evidence" value="ECO:0007669"/>
    <property type="project" value="UniProtKB-SubCell"/>
</dbReference>
<evidence type="ECO:0000256" key="1">
    <source>
        <dbReference type="ARBA" id="ARBA00004651"/>
    </source>
</evidence>
<dbReference type="GO" id="GO:0009103">
    <property type="term" value="P:lipopolysaccharide biosynthetic process"/>
    <property type="evidence" value="ECO:0007669"/>
    <property type="project" value="UniProtKB-ARBA"/>
</dbReference>
<feature type="transmembrane region" description="Helical" evidence="8">
    <location>
        <begin position="330"/>
        <end position="356"/>
    </location>
</feature>
<keyword evidence="4" id="KW-0808">Transferase</keyword>
<dbReference type="PANTHER" id="PTHR33908">
    <property type="entry name" value="MANNOSYLTRANSFERASE YKCB-RELATED"/>
    <property type="match status" value="1"/>
</dbReference>
<comment type="caution">
    <text evidence="10">The sequence shown here is derived from an EMBL/GenBank/DDBJ whole genome shotgun (WGS) entry which is preliminary data.</text>
</comment>
<evidence type="ECO:0000256" key="3">
    <source>
        <dbReference type="ARBA" id="ARBA00022676"/>
    </source>
</evidence>
<comment type="subcellular location">
    <subcellularLocation>
        <location evidence="1">Cell membrane</location>
        <topology evidence="1">Multi-pass membrane protein</topology>
    </subcellularLocation>
</comment>
<feature type="transmembrane region" description="Helical" evidence="8">
    <location>
        <begin position="211"/>
        <end position="229"/>
    </location>
</feature>
<keyword evidence="3" id="KW-0328">Glycosyltransferase</keyword>
<dbReference type="EMBL" id="MHNY01000012">
    <property type="protein sequence ID" value="OGZ56433.1"/>
    <property type="molecule type" value="Genomic_DNA"/>
</dbReference>
<keyword evidence="5 8" id="KW-0812">Transmembrane</keyword>
<feature type="transmembrane region" description="Helical" evidence="8">
    <location>
        <begin position="387"/>
        <end position="405"/>
    </location>
</feature>
<feature type="domain" description="Glycosyltransferase RgtA/B/C/D-like" evidence="9">
    <location>
        <begin position="74"/>
        <end position="222"/>
    </location>
</feature>
<dbReference type="Pfam" id="PF13231">
    <property type="entry name" value="PMT_2"/>
    <property type="match status" value="1"/>
</dbReference>
<evidence type="ECO:0000259" key="9">
    <source>
        <dbReference type="Pfam" id="PF13231"/>
    </source>
</evidence>